<keyword evidence="3" id="KW-1015">Disulfide bond</keyword>
<feature type="domain" description="Ig-like" evidence="7">
    <location>
        <begin position="234"/>
        <end position="328"/>
    </location>
</feature>
<feature type="compositionally biased region" description="Basic and acidic residues" evidence="5">
    <location>
        <begin position="375"/>
        <end position="388"/>
    </location>
</feature>
<dbReference type="Gene3D" id="2.60.40.10">
    <property type="entry name" value="Immunoglobulins"/>
    <property type="match status" value="3"/>
</dbReference>
<dbReference type="PANTHER" id="PTHR12231">
    <property type="entry name" value="CTX-RELATED TYPE I TRANSMEMBRANE PROTEIN"/>
    <property type="match status" value="1"/>
</dbReference>
<name>A0ABM1VR11_APLCA</name>
<dbReference type="RefSeq" id="XP_035824853.1">
    <property type="nucleotide sequence ID" value="XM_035968960.1"/>
</dbReference>
<dbReference type="InterPro" id="IPR051170">
    <property type="entry name" value="Neural/epithelial_adhesion"/>
</dbReference>
<feature type="chain" id="PRO_5046883162" evidence="6">
    <location>
        <begin position="27"/>
        <end position="457"/>
    </location>
</feature>
<dbReference type="GeneID" id="101850858"/>
<gene>
    <name evidence="9" type="primary">LOC101850858</name>
</gene>
<evidence type="ECO:0000256" key="6">
    <source>
        <dbReference type="SAM" id="SignalP"/>
    </source>
</evidence>
<dbReference type="Pfam" id="PF07679">
    <property type="entry name" value="I-set"/>
    <property type="match status" value="1"/>
</dbReference>
<feature type="region of interest" description="Disordered" evidence="5">
    <location>
        <begin position="333"/>
        <end position="417"/>
    </location>
</feature>
<evidence type="ECO:0000259" key="7">
    <source>
        <dbReference type="PROSITE" id="PS50835"/>
    </source>
</evidence>
<dbReference type="InterPro" id="IPR003598">
    <property type="entry name" value="Ig_sub2"/>
</dbReference>
<accession>A0ABM1VR11</accession>
<dbReference type="InterPro" id="IPR013783">
    <property type="entry name" value="Ig-like_fold"/>
</dbReference>
<dbReference type="InterPro" id="IPR003599">
    <property type="entry name" value="Ig_sub"/>
</dbReference>
<dbReference type="InterPro" id="IPR013098">
    <property type="entry name" value="Ig_I-set"/>
</dbReference>
<organism evidence="8 9">
    <name type="scientific">Aplysia californica</name>
    <name type="common">California sea hare</name>
    <dbReference type="NCBI Taxonomy" id="6500"/>
    <lineage>
        <taxon>Eukaryota</taxon>
        <taxon>Metazoa</taxon>
        <taxon>Spiralia</taxon>
        <taxon>Lophotrochozoa</taxon>
        <taxon>Mollusca</taxon>
        <taxon>Gastropoda</taxon>
        <taxon>Heterobranchia</taxon>
        <taxon>Euthyneura</taxon>
        <taxon>Tectipleura</taxon>
        <taxon>Aplysiida</taxon>
        <taxon>Aplysioidea</taxon>
        <taxon>Aplysiidae</taxon>
        <taxon>Aplysia</taxon>
    </lineage>
</organism>
<evidence type="ECO:0000256" key="2">
    <source>
        <dbReference type="ARBA" id="ARBA00022737"/>
    </source>
</evidence>
<dbReference type="SMART" id="SM00409">
    <property type="entry name" value="IG"/>
    <property type="match status" value="3"/>
</dbReference>
<dbReference type="InterPro" id="IPR036179">
    <property type="entry name" value="Ig-like_dom_sf"/>
</dbReference>
<feature type="compositionally biased region" description="Pro residues" evidence="5">
    <location>
        <begin position="339"/>
        <end position="358"/>
    </location>
</feature>
<feature type="signal peptide" evidence="6">
    <location>
        <begin position="1"/>
        <end position="26"/>
    </location>
</feature>
<keyword evidence="1 6" id="KW-0732">Signal</keyword>
<dbReference type="Proteomes" id="UP000694888">
    <property type="component" value="Unplaced"/>
</dbReference>
<sequence length="457" mass="52218">MDFDMKLVCVEISVLVFLCLLDISQLMTLEPSFDSPMANVTVKEMATAILPCSVKFLGRHEVVWTDQWSTLLTYEDRRIIDDERLSVERPFTKDWNLHIRNVKYKDQGLYNCQINTNPVKIKTVNLKVQVPAKILNNQSNEILVAREGDTITLMCNVSGIPMPTVTWFRLTTNEKGEEKKSEFCPGTNKVGISGEVLIIHNISRHCGDTYECNAFNGVPPPVNKLMKVSVEFPPEIELPNKRMGQDIGKETILECIITANPQAIGIWRKDGTEMKTLSGKFRVELYREEEYSVTLSLRIMYIEQEDYGHYTCEASNKLGMDSGSMELYDYSDYRRPRTTTPPPTRAPLPRTTPYPPRHNPYQQPHNTYVFTPRPNLEKGDRVRFEHNRPKYRPNHRPAAIDQQPEDGRSVSSNTESGASALDPAQWLRVLLLATVPVVLSRNVFIPGYCHILHCNDL</sequence>
<evidence type="ECO:0000313" key="8">
    <source>
        <dbReference type="Proteomes" id="UP000694888"/>
    </source>
</evidence>
<evidence type="ECO:0000256" key="4">
    <source>
        <dbReference type="ARBA" id="ARBA00023319"/>
    </source>
</evidence>
<reference evidence="9" key="1">
    <citation type="submission" date="2025-08" db="UniProtKB">
        <authorList>
            <consortium name="RefSeq"/>
        </authorList>
    </citation>
    <scope>IDENTIFICATION</scope>
</reference>
<evidence type="ECO:0000256" key="1">
    <source>
        <dbReference type="ARBA" id="ARBA00022729"/>
    </source>
</evidence>
<protein>
    <submittedName>
        <fullName evidence="9">Opioid-binding protein/cell adhesion molecule homolog isoform X1</fullName>
    </submittedName>
</protein>
<evidence type="ECO:0000313" key="9">
    <source>
        <dbReference type="RefSeq" id="XP_035824853.1"/>
    </source>
</evidence>
<feature type="domain" description="Ig-like" evidence="7">
    <location>
        <begin position="131"/>
        <end position="229"/>
    </location>
</feature>
<evidence type="ECO:0000256" key="3">
    <source>
        <dbReference type="ARBA" id="ARBA00023157"/>
    </source>
</evidence>
<dbReference type="PROSITE" id="PS50835">
    <property type="entry name" value="IG_LIKE"/>
    <property type="match status" value="3"/>
</dbReference>
<dbReference type="InterPro" id="IPR007110">
    <property type="entry name" value="Ig-like_dom"/>
</dbReference>
<dbReference type="SUPFAM" id="SSF48726">
    <property type="entry name" value="Immunoglobulin"/>
    <property type="match status" value="3"/>
</dbReference>
<keyword evidence="2" id="KW-0677">Repeat</keyword>
<feature type="domain" description="Ig-like" evidence="7">
    <location>
        <begin position="31"/>
        <end position="125"/>
    </location>
</feature>
<dbReference type="SMART" id="SM00408">
    <property type="entry name" value="IGc2"/>
    <property type="match status" value="3"/>
</dbReference>
<keyword evidence="8" id="KW-1185">Reference proteome</keyword>
<evidence type="ECO:0000256" key="5">
    <source>
        <dbReference type="SAM" id="MobiDB-lite"/>
    </source>
</evidence>
<dbReference type="PANTHER" id="PTHR12231:SF253">
    <property type="entry name" value="DPR-INTERACTING PROTEIN ETA, ISOFORM B-RELATED"/>
    <property type="match status" value="1"/>
</dbReference>
<feature type="compositionally biased region" description="Polar residues" evidence="5">
    <location>
        <begin position="360"/>
        <end position="369"/>
    </location>
</feature>
<proteinExistence type="predicted"/>
<dbReference type="Pfam" id="PF13927">
    <property type="entry name" value="Ig_3"/>
    <property type="match status" value="2"/>
</dbReference>
<keyword evidence="4" id="KW-0393">Immunoglobulin domain</keyword>